<gene>
    <name evidence="2" type="ORF">VSDG_00653</name>
</gene>
<dbReference type="Gene3D" id="2.120.10.30">
    <property type="entry name" value="TolB, C-terminal domain"/>
    <property type="match status" value="1"/>
</dbReference>
<dbReference type="InterPro" id="IPR052998">
    <property type="entry name" value="Hetero-Diels-Alderase-like"/>
</dbReference>
<dbReference type="AlphaFoldDB" id="A0A423WNP1"/>
<dbReference type="InterPro" id="IPR011042">
    <property type="entry name" value="6-blade_b-propeller_TolB-like"/>
</dbReference>
<dbReference type="EMBL" id="LJZO01000001">
    <property type="protein sequence ID" value="ROW05030.1"/>
    <property type="molecule type" value="Genomic_DNA"/>
</dbReference>
<evidence type="ECO:0000313" key="3">
    <source>
        <dbReference type="Proteomes" id="UP000284375"/>
    </source>
</evidence>
<proteinExistence type="predicted"/>
<evidence type="ECO:0008006" key="4">
    <source>
        <dbReference type="Google" id="ProtNLM"/>
    </source>
</evidence>
<organism evidence="2 3">
    <name type="scientific">Cytospora chrysosperma</name>
    <name type="common">Cytospora canker fungus</name>
    <name type="synonym">Sphaeria chrysosperma</name>
    <dbReference type="NCBI Taxonomy" id="252740"/>
    <lineage>
        <taxon>Eukaryota</taxon>
        <taxon>Fungi</taxon>
        <taxon>Dikarya</taxon>
        <taxon>Ascomycota</taxon>
        <taxon>Pezizomycotina</taxon>
        <taxon>Sordariomycetes</taxon>
        <taxon>Sordariomycetidae</taxon>
        <taxon>Diaporthales</taxon>
        <taxon>Cytosporaceae</taxon>
        <taxon>Cytospora</taxon>
    </lineage>
</organism>
<name>A0A423WNP1_CYTCH</name>
<comment type="caution">
    <text evidence="2">The sequence shown here is derived from an EMBL/GenBank/DDBJ whole genome shotgun (WGS) entry which is preliminary data.</text>
</comment>
<dbReference type="SUPFAM" id="SSF63829">
    <property type="entry name" value="Calcium-dependent phosphotriesterase"/>
    <property type="match status" value="1"/>
</dbReference>
<feature type="chain" id="PRO_5019362743" description="SMP-30/Gluconolactonase/LRE-like region domain-containing protein" evidence="1">
    <location>
        <begin position="19"/>
        <end position="352"/>
    </location>
</feature>
<keyword evidence="1" id="KW-0732">Signal</keyword>
<evidence type="ECO:0000313" key="2">
    <source>
        <dbReference type="EMBL" id="ROW05030.1"/>
    </source>
</evidence>
<dbReference type="OrthoDB" id="9977941at2759"/>
<dbReference type="STRING" id="252740.A0A423WNP1"/>
<evidence type="ECO:0000256" key="1">
    <source>
        <dbReference type="SAM" id="SignalP"/>
    </source>
</evidence>
<keyword evidence="3" id="KW-1185">Reference proteome</keyword>
<dbReference type="PANTHER" id="PTHR42060:SF1">
    <property type="entry name" value="NHL REPEAT-CONTAINING PROTEIN"/>
    <property type="match status" value="1"/>
</dbReference>
<protein>
    <recommendedName>
        <fullName evidence="4">SMP-30/Gluconolactonase/LRE-like region domain-containing protein</fullName>
    </recommendedName>
</protein>
<dbReference type="PANTHER" id="PTHR42060">
    <property type="entry name" value="NHL REPEAT-CONTAINING PROTEIN-RELATED"/>
    <property type="match status" value="1"/>
</dbReference>
<feature type="signal peptide" evidence="1">
    <location>
        <begin position="1"/>
        <end position="18"/>
    </location>
</feature>
<sequence>MLLSLVTLIASAAGYTVASPARHATRASNAVRTIYQFPENTFVENLAVRSNGQLLVDVLTAPQLWLIDPIVPGQAILVHEFAGAQGVGGIVEYQPDVFAVLAGNVSLTTGQGTVGSWSVWSVDLAGADVTSNASIAANPPTVSKIADMPAAQLPNGMDLFSSDDNQLLIVGDFNTGLIYSVDIETGDYALTINNTYTAPAAVYGFGTAATDGIKVVDDMLYFTNLGQGKLYRVPLNTADGTPAGDFETVATISSSLDQWDDFTFDSDGNVFVVAGGANTVEKINVSTGKVTHVAGNLNSTAIAEPTAAKFGRRSNDSNVLYVTTAGGLFAPVNGDTTVGGQVVAISTGSKGC</sequence>
<dbReference type="Proteomes" id="UP000284375">
    <property type="component" value="Unassembled WGS sequence"/>
</dbReference>
<accession>A0A423WNP1</accession>
<reference evidence="2 3" key="1">
    <citation type="submission" date="2015-09" db="EMBL/GenBank/DDBJ databases">
        <title>Host preference determinants of Valsa canker pathogens revealed by comparative genomics.</title>
        <authorList>
            <person name="Yin Z."/>
            <person name="Huang L."/>
        </authorList>
    </citation>
    <scope>NUCLEOTIDE SEQUENCE [LARGE SCALE GENOMIC DNA]</scope>
    <source>
        <strain evidence="2 3">YSFL</strain>
    </source>
</reference>